<protein>
    <submittedName>
        <fullName evidence="1">Uncharacterized protein</fullName>
    </submittedName>
</protein>
<dbReference type="EMBL" id="UINC01101302">
    <property type="protein sequence ID" value="SVC62002.1"/>
    <property type="molecule type" value="Genomic_DNA"/>
</dbReference>
<dbReference type="InterPro" id="IPR056472">
    <property type="entry name" value="HCP"/>
</dbReference>
<dbReference type="Pfam" id="PF24163">
    <property type="entry name" value="HCP"/>
    <property type="match status" value="1"/>
</dbReference>
<dbReference type="AlphaFoldDB" id="A0A382NQI0"/>
<feature type="non-terminal residue" evidence="1">
    <location>
        <position position="1"/>
    </location>
</feature>
<reference evidence="1" key="1">
    <citation type="submission" date="2018-05" db="EMBL/GenBank/DDBJ databases">
        <authorList>
            <person name="Lanie J.A."/>
            <person name="Ng W.-L."/>
            <person name="Kazmierczak K.M."/>
            <person name="Andrzejewski T.M."/>
            <person name="Davidsen T.M."/>
            <person name="Wayne K.J."/>
            <person name="Tettelin H."/>
            <person name="Glass J.I."/>
            <person name="Rusch D."/>
            <person name="Podicherti R."/>
            <person name="Tsui H.-C.T."/>
            <person name="Winkler M.E."/>
        </authorList>
    </citation>
    <scope>NUCLEOTIDE SEQUENCE</scope>
</reference>
<name>A0A382NQI0_9ZZZZ</name>
<gene>
    <name evidence="1" type="ORF">METZ01_LOCUS314856</name>
</gene>
<organism evidence="1">
    <name type="scientific">marine metagenome</name>
    <dbReference type="NCBI Taxonomy" id="408172"/>
    <lineage>
        <taxon>unclassified sequences</taxon>
        <taxon>metagenomes</taxon>
        <taxon>ecological metagenomes</taxon>
    </lineage>
</organism>
<sequence>KDAEGLTTPKEDGRIGALIPSVSQLVKTYCGNSFVDYYSSAKTETFTINWNTHIIQLTESPVNAITSVQERTSYDSAYTTLTTGAYEYHLDTTTDSVFRTLSSGYKNWATGVAAAKVVYTAGYSAVPSDLELAVIDLVTYYLKDEHKERRTIQGASIQNQASTSQANNVGFPDHIKRVLDFYKNF</sequence>
<accession>A0A382NQI0</accession>
<proteinExistence type="predicted"/>
<evidence type="ECO:0000313" key="1">
    <source>
        <dbReference type="EMBL" id="SVC62002.1"/>
    </source>
</evidence>